<dbReference type="PROSITE" id="PS51202">
    <property type="entry name" value="RCK_C"/>
    <property type="match status" value="2"/>
</dbReference>
<dbReference type="InterPro" id="IPR050144">
    <property type="entry name" value="AAE_transporter"/>
</dbReference>
<evidence type="ECO:0000313" key="10">
    <source>
        <dbReference type="EMBL" id="KIE42908.1"/>
    </source>
</evidence>
<keyword evidence="5 8" id="KW-0812">Transmembrane</keyword>
<keyword evidence="11" id="KW-1185">Reference proteome</keyword>
<feature type="transmembrane region" description="Helical" evidence="8">
    <location>
        <begin position="393"/>
        <end position="413"/>
    </location>
</feature>
<comment type="subcellular location">
    <subcellularLocation>
        <location evidence="1">Cell membrane</location>
        <topology evidence="1">Multi-pass membrane protein</topology>
    </subcellularLocation>
</comment>
<evidence type="ECO:0000256" key="7">
    <source>
        <dbReference type="ARBA" id="ARBA00023136"/>
    </source>
</evidence>
<dbReference type="Proteomes" id="UP000031433">
    <property type="component" value="Unassembled WGS sequence"/>
</dbReference>
<feature type="domain" description="RCK C-terminal" evidence="9">
    <location>
        <begin position="189"/>
        <end position="274"/>
    </location>
</feature>
<feature type="transmembrane region" description="Helical" evidence="8">
    <location>
        <begin position="91"/>
        <end position="111"/>
    </location>
</feature>
<evidence type="ECO:0000313" key="11">
    <source>
        <dbReference type="Proteomes" id="UP000031433"/>
    </source>
</evidence>
<evidence type="ECO:0000259" key="9">
    <source>
        <dbReference type="PROSITE" id="PS51202"/>
    </source>
</evidence>
<dbReference type="GO" id="GO:0006813">
    <property type="term" value="P:potassium ion transport"/>
    <property type="evidence" value="ECO:0007669"/>
    <property type="project" value="InterPro"/>
</dbReference>
<evidence type="ECO:0000256" key="2">
    <source>
        <dbReference type="ARBA" id="ARBA00009854"/>
    </source>
</evidence>
<organism evidence="10 11">
    <name type="scientific">Geobacter soli</name>
    <dbReference type="NCBI Taxonomy" id="1510391"/>
    <lineage>
        <taxon>Bacteria</taxon>
        <taxon>Pseudomonadati</taxon>
        <taxon>Thermodesulfobacteriota</taxon>
        <taxon>Desulfuromonadia</taxon>
        <taxon>Geobacterales</taxon>
        <taxon>Geobacteraceae</taxon>
        <taxon>Geobacter</taxon>
    </lineage>
</organism>
<keyword evidence="4" id="KW-1003">Cell membrane</keyword>
<dbReference type="Pfam" id="PF02080">
    <property type="entry name" value="TrkA_C"/>
    <property type="match status" value="1"/>
</dbReference>
<protein>
    <submittedName>
        <fullName evidence="10">Transporter</fullName>
    </submittedName>
</protein>
<comment type="caution">
    <text evidence="10">The sequence shown here is derived from an EMBL/GenBank/DDBJ whole genome shotgun (WGS) entry which is preliminary data.</text>
</comment>
<feature type="transmembrane region" description="Helical" evidence="8">
    <location>
        <begin position="458"/>
        <end position="480"/>
    </location>
</feature>
<dbReference type="InterPro" id="IPR006512">
    <property type="entry name" value="YidE_YbjL"/>
</dbReference>
<feature type="transmembrane region" description="Helical" evidence="8">
    <location>
        <begin position="156"/>
        <end position="177"/>
    </location>
</feature>
<evidence type="ECO:0000256" key="5">
    <source>
        <dbReference type="ARBA" id="ARBA00022692"/>
    </source>
</evidence>
<evidence type="ECO:0000256" key="8">
    <source>
        <dbReference type="SAM" id="Phobius"/>
    </source>
</evidence>
<reference evidence="10 11" key="1">
    <citation type="submission" date="2015-01" db="EMBL/GenBank/DDBJ databases">
        <title>Genome sequence of the anaerobic bacterium Geobacter soli GSS01, a dissimilatory Fe(III) reducer from soil.</title>
        <authorList>
            <person name="Yang G."/>
            <person name="Zhou S."/>
        </authorList>
    </citation>
    <scope>NUCLEOTIDE SEQUENCE [LARGE SCALE GENOMIC DNA]</scope>
    <source>
        <strain evidence="10 11">GSS01</strain>
    </source>
</reference>
<dbReference type="InterPro" id="IPR006037">
    <property type="entry name" value="RCK_C"/>
</dbReference>
<evidence type="ECO:0000256" key="6">
    <source>
        <dbReference type="ARBA" id="ARBA00022989"/>
    </source>
</evidence>
<evidence type="ECO:0000256" key="3">
    <source>
        <dbReference type="ARBA" id="ARBA00022448"/>
    </source>
</evidence>
<dbReference type="NCBIfam" id="TIGR01625">
    <property type="entry name" value="YidE_YbjL_dupl"/>
    <property type="match status" value="2"/>
</dbReference>
<evidence type="ECO:0000256" key="1">
    <source>
        <dbReference type="ARBA" id="ARBA00004651"/>
    </source>
</evidence>
<feature type="transmembrane region" description="Helical" evidence="8">
    <location>
        <begin position="492"/>
        <end position="511"/>
    </location>
</feature>
<dbReference type="PANTHER" id="PTHR30445">
    <property type="entry name" value="K(+)_H(+) ANTIPORTER SUBUNIT KHTT"/>
    <property type="match status" value="1"/>
</dbReference>
<feature type="transmembrane region" description="Helical" evidence="8">
    <location>
        <begin position="6"/>
        <end position="24"/>
    </location>
</feature>
<accession>A0A0C1TTY8</accession>
<comment type="similarity">
    <text evidence="2">Belongs to the AAE transporter (TC 2.A.81) family.</text>
</comment>
<dbReference type="InterPro" id="IPR036721">
    <property type="entry name" value="RCK_C_sf"/>
</dbReference>
<dbReference type="GO" id="GO:0008324">
    <property type="term" value="F:monoatomic cation transmembrane transporter activity"/>
    <property type="evidence" value="ECO:0007669"/>
    <property type="project" value="InterPro"/>
</dbReference>
<keyword evidence="6 8" id="KW-1133">Transmembrane helix</keyword>
<evidence type="ECO:0000256" key="4">
    <source>
        <dbReference type="ARBA" id="ARBA00022475"/>
    </source>
</evidence>
<feature type="transmembrane region" description="Helical" evidence="8">
    <location>
        <begin position="523"/>
        <end position="545"/>
    </location>
</feature>
<dbReference type="Gene3D" id="3.30.70.1450">
    <property type="entry name" value="Regulator of K+ conductance, C-terminal domain"/>
    <property type="match status" value="2"/>
</dbReference>
<proteinExistence type="inferred from homology"/>
<dbReference type="GO" id="GO:0005886">
    <property type="term" value="C:plasma membrane"/>
    <property type="evidence" value="ECO:0007669"/>
    <property type="project" value="UniProtKB-SubCell"/>
</dbReference>
<sequence length="546" mass="58190">MLSILLENPLLVLFLVAAIGYPLGRIKIRGSSLGVAAVLFVGLAMGSLHPELKLPEIVYVLGLALFVYTIGLSSGPAFVASLRREGVRNNALIIGMLLVAAGLAVGAQRLLGLTGTVTAGLFAGSLTNTPALAGALETVKHIASPELRELLLAEPVVGYSVAYPMGVMGVVLAISLVQKLWKIDYGEEGKRLRLAGTASEALRSMTVRIAWPGAGRHTVAELARHEKWDVIFGRIRRGDSYLLTGPQVRFQPGDLVTAVGTETELRRVAAFLGEVSEEEITVDRSEYDYRRIFVSNPRVAGRQLGELNLFENYGATITRVRRGDDDFLPHDDMVLELGDRVRVVTHRDHMAEVTAFFGDSYRAVSEVDILTFSLGLALGLLLGIIPIPLPGGITLKLGFAGGPLIVALILGTIGRSGSMVWSLPYSANMTLRQIGLVLFLAGVGTRAGYGFVTTLAKGGGLAIFAAGAVVTCLTALATLWIGHRLMNIPMSILIGMVAGLQTQPAVLGYALEQTGNDLPNIGYASVYPVATISKILIVQILLTMLM</sequence>
<name>A0A0C1TTY8_9BACT</name>
<dbReference type="EMBL" id="JXBL01000001">
    <property type="protein sequence ID" value="KIE42908.1"/>
    <property type="molecule type" value="Genomic_DNA"/>
</dbReference>
<feature type="domain" description="RCK C-terminal" evidence="9">
    <location>
        <begin position="275"/>
        <end position="359"/>
    </location>
</feature>
<feature type="transmembrane region" description="Helical" evidence="8">
    <location>
        <begin position="56"/>
        <end position="79"/>
    </location>
</feature>
<dbReference type="AlphaFoldDB" id="A0A0C1TTY8"/>
<gene>
    <name evidence="10" type="ORF">SE37_09825</name>
</gene>
<feature type="transmembrane region" description="Helical" evidence="8">
    <location>
        <begin position="31"/>
        <end position="50"/>
    </location>
</feature>
<dbReference type="Pfam" id="PF06826">
    <property type="entry name" value="Asp-Al_Ex"/>
    <property type="match status" value="2"/>
</dbReference>
<dbReference type="PANTHER" id="PTHR30445:SF3">
    <property type="entry name" value="TRANSPORT PROTEIN YIDE-RELATED"/>
    <property type="match status" value="1"/>
</dbReference>
<dbReference type="SUPFAM" id="SSF116726">
    <property type="entry name" value="TrkA C-terminal domain-like"/>
    <property type="match status" value="2"/>
</dbReference>
<feature type="transmembrane region" description="Helical" evidence="8">
    <location>
        <begin position="434"/>
        <end position="452"/>
    </location>
</feature>
<keyword evidence="3" id="KW-0813">Transport</keyword>
<feature type="transmembrane region" description="Helical" evidence="8">
    <location>
        <begin position="369"/>
        <end position="387"/>
    </location>
</feature>
<keyword evidence="7 8" id="KW-0472">Membrane</keyword>
<dbReference type="RefSeq" id="WP_039645900.1">
    <property type="nucleotide sequence ID" value="NZ_JXBL01000001.1"/>
</dbReference>